<organism evidence="2 3">
    <name type="scientific">Pyronema omphalodes (strain CBS 100304)</name>
    <name type="common">Pyronema confluens</name>
    <dbReference type="NCBI Taxonomy" id="1076935"/>
    <lineage>
        <taxon>Eukaryota</taxon>
        <taxon>Fungi</taxon>
        <taxon>Dikarya</taxon>
        <taxon>Ascomycota</taxon>
        <taxon>Pezizomycotina</taxon>
        <taxon>Pezizomycetes</taxon>
        <taxon>Pezizales</taxon>
        <taxon>Pyronemataceae</taxon>
        <taxon>Pyronema</taxon>
    </lineage>
</organism>
<sequence>MTSLHSHIICISCLCYQCGVAGSVVVTEASPHPFQFFCFCLACFYGPFLWRPYQRCGETTRSR</sequence>
<dbReference type="AlphaFoldDB" id="U4L038"/>
<evidence type="ECO:0000256" key="1">
    <source>
        <dbReference type="SAM" id="Phobius"/>
    </source>
</evidence>
<dbReference type="Proteomes" id="UP000018144">
    <property type="component" value="Unassembled WGS sequence"/>
</dbReference>
<proteinExistence type="predicted"/>
<gene>
    <name evidence="2" type="ORF">PCON_07468</name>
</gene>
<keyword evidence="3" id="KW-1185">Reference proteome</keyword>
<name>U4L038_PYROM</name>
<reference evidence="2 3" key="1">
    <citation type="journal article" date="2013" name="PLoS Genet.">
        <title>The genome and development-dependent transcriptomes of Pyronema confluens: a window into fungal evolution.</title>
        <authorList>
            <person name="Traeger S."/>
            <person name="Altegoer F."/>
            <person name="Freitag M."/>
            <person name="Gabaldon T."/>
            <person name="Kempken F."/>
            <person name="Kumar A."/>
            <person name="Marcet-Houben M."/>
            <person name="Poggeler S."/>
            <person name="Stajich J.E."/>
            <person name="Nowrousian M."/>
        </authorList>
    </citation>
    <scope>NUCLEOTIDE SEQUENCE [LARGE SCALE GENOMIC DNA]</scope>
    <source>
        <strain evidence="3">CBS 100304</strain>
        <tissue evidence="2">Vegetative mycelium</tissue>
    </source>
</reference>
<evidence type="ECO:0000313" key="2">
    <source>
        <dbReference type="EMBL" id="CCX07879.1"/>
    </source>
</evidence>
<keyword evidence="1" id="KW-0812">Transmembrane</keyword>
<keyword evidence="1" id="KW-0472">Membrane</keyword>
<feature type="transmembrane region" description="Helical" evidence="1">
    <location>
        <begin position="34"/>
        <end position="53"/>
    </location>
</feature>
<protein>
    <submittedName>
        <fullName evidence="2">Uncharacterized protein</fullName>
    </submittedName>
</protein>
<evidence type="ECO:0000313" key="3">
    <source>
        <dbReference type="Proteomes" id="UP000018144"/>
    </source>
</evidence>
<accession>U4L038</accession>
<dbReference type="EMBL" id="HF935378">
    <property type="protein sequence ID" value="CCX07879.1"/>
    <property type="molecule type" value="Genomic_DNA"/>
</dbReference>
<keyword evidence="1" id="KW-1133">Transmembrane helix</keyword>